<dbReference type="EMBL" id="OR769223">
    <property type="protein sequence ID" value="WQJ53596.1"/>
    <property type="molecule type" value="Genomic_DNA"/>
</dbReference>
<protein>
    <submittedName>
        <fullName evidence="1">Uncharacterized protein</fullName>
    </submittedName>
</protein>
<keyword evidence="2" id="KW-1185">Reference proteome</keyword>
<evidence type="ECO:0000313" key="1">
    <source>
        <dbReference type="EMBL" id="WQJ53596.1"/>
    </source>
</evidence>
<dbReference type="Proteomes" id="UP001358193">
    <property type="component" value="Segment"/>
</dbReference>
<name>A0ABZ0Z3E8_9CAUD</name>
<reference evidence="1 2" key="1">
    <citation type="submission" date="2023-11" db="EMBL/GenBank/DDBJ databases">
        <authorList>
            <person name="Cook R."/>
            <person name="Crisci M."/>
            <person name="Pye H."/>
            <person name="Adriaenssens E."/>
            <person name="Santini J."/>
        </authorList>
    </citation>
    <scope>NUCLEOTIDE SEQUENCE [LARGE SCALE GENOMIC DNA]</scope>
    <source>
        <strain evidence="1">Lak_Megaphage_Sonny</strain>
    </source>
</reference>
<accession>A0ABZ0Z3E8</accession>
<evidence type="ECO:0000313" key="2">
    <source>
        <dbReference type="Proteomes" id="UP001358193"/>
    </source>
</evidence>
<organism evidence="1 2">
    <name type="scientific">phage Lak_Megaphage_Sonny</name>
    <dbReference type="NCBI Taxonomy" id="3109229"/>
    <lineage>
        <taxon>Viruses</taxon>
        <taxon>Duplodnaviria</taxon>
        <taxon>Heunggongvirae</taxon>
        <taxon>Uroviricota</taxon>
        <taxon>Caudoviricetes</taxon>
        <taxon>Caudoviricetes code 15 clade</taxon>
    </lineage>
</organism>
<sequence>MTIANFKEQLSKKYGYSLLNALEPNDTVTHVIYDEYKRFFASVYYKNSKVVFNGKSYKDVDILKSDIDEFNKTLKYPLPYYNPILAPTAKVGMAINEYLIKSGFKTSSKNYEMTYVLTDIFKQNIIELDYNMSKNDDESGTIYYYLPHGGCIHSDFNGIDEAISTINSLIETKCLTDIANEISILDKISDNRKYDSIKYFDLNALKNMSLKEYIKEKLQHAIEML</sequence>
<proteinExistence type="predicted"/>